<feature type="transmembrane region" description="Helical" evidence="1">
    <location>
        <begin position="135"/>
        <end position="157"/>
    </location>
</feature>
<sequence length="568" mass="64154">MNKLLLKMVSPLMPMLQRTGVDTYQLHHILRVKLLMDDRRPNNTFAHTRKAAANGKTTNPWAVSLFTVTMGLFIGAFLVMFDAPFIGHTIYFSIFMVLISLTLITDFTTVLFDVREQFIILPRPVNDRTLAVARIMHISLYVFRLAFLQGLAGMVIVGYTDGILAVPVFLVQLVMATFLSILFVNIVYLLLMQSVSPQRFKDIISYFQIGLSVFIFAAYQILPRVINASALAKIELLSQWWAYLLPPVWIAALNEVLMHPGRSNIFTSLMAIIGITLPIAGLWLVAKVLAPGFNKRLAVVSTSDANTDAKPLIDKAEKKGRFDIVDKLANIIARDPVENAGFKITWKLAARIREFKIKVYPAFGYVPVYFVFFILNRQGSLNNRMEDVQSGYSYIALIYMSTFVLSAVLQHISYSEKFKPAWVYYALPIDKPGKILSGMYKAVISLYYLPYCAVLGIISIVVWGPDVINDVILATLAGMNYGIFMALFMVKGLPFSKPVLVKQSGGRVIISLLITFFIGAVGFGHYMLVKMKWNTAVSILIVPAFLLYLLMMYYYKRQSWESIEQEEF</sequence>
<keyword evidence="1" id="KW-0472">Membrane</keyword>
<protein>
    <submittedName>
        <fullName evidence="2">Uncharacterized protein</fullName>
    </submittedName>
</protein>
<evidence type="ECO:0000313" key="3">
    <source>
        <dbReference type="Proteomes" id="UP000434850"/>
    </source>
</evidence>
<feature type="transmembrane region" description="Helical" evidence="1">
    <location>
        <begin position="59"/>
        <end position="78"/>
    </location>
</feature>
<feature type="transmembrane region" description="Helical" evidence="1">
    <location>
        <begin position="203"/>
        <end position="222"/>
    </location>
</feature>
<feature type="transmembrane region" description="Helical" evidence="1">
    <location>
        <begin position="357"/>
        <end position="375"/>
    </location>
</feature>
<comment type="caution">
    <text evidence="2">The sequence shown here is derived from an EMBL/GenBank/DDBJ whole genome shotgun (WGS) entry which is preliminary data.</text>
</comment>
<dbReference type="EMBL" id="WQLA01000002">
    <property type="protein sequence ID" value="MVN90812.1"/>
    <property type="molecule type" value="Genomic_DNA"/>
</dbReference>
<name>A0A6I4I6V4_9SPHI</name>
<dbReference type="AlphaFoldDB" id="A0A6I4I6V4"/>
<feature type="transmembrane region" description="Helical" evidence="1">
    <location>
        <begin position="90"/>
        <end position="114"/>
    </location>
</feature>
<reference evidence="2 3" key="1">
    <citation type="submission" date="2019-12" db="EMBL/GenBank/DDBJ databases">
        <title>Mucilaginibacter sp. HME9299 genome sequencing and assembly.</title>
        <authorList>
            <person name="Kang H."/>
            <person name="Kim H."/>
            <person name="Joh K."/>
        </authorList>
    </citation>
    <scope>NUCLEOTIDE SEQUENCE [LARGE SCALE GENOMIC DNA]</scope>
    <source>
        <strain evidence="2 3">HME9299</strain>
    </source>
</reference>
<dbReference type="OrthoDB" id="2659138at2"/>
<dbReference type="Proteomes" id="UP000434850">
    <property type="component" value="Unassembled WGS sequence"/>
</dbReference>
<evidence type="ECO:0000313" key="2">
    <source>
        <dbReference type="EMBL" id="MVN90812.1"/>
    </source>
</evidence>
<keyword evidence="1" id="KW-1133">Transmembrane helix</keyword>
<feature type="transmembrane region" description="Helical" evidence="1">
    <location>
        <begin position="265"/>
        <end position="286"/>
    </location>
</feature>
<keyword evidence="3" id="KW-1185">Reference proteome</keyword>
<keyword evidence="1" id="KW-0812">Transmembrane</keyword>
<feature type="transmembrane region" description="Helical" evidence="1">
    <location>
        <begin position="169"/>
        <end position="191"/>
    </location>
</feature>
<evidence type="ECO:0000256" key="1">
    <source>
        <dbReference type="SAM" id="Phobius"/>
    </source>
</evidence>
<gene>
    <name evidence="2" type="ORF">GO816_06715</name>
</gene>
<feature type="transmembrane region" description="Helical" evidence="1">
    <location>
        <begin position="510"/>
        <end position="529"/>
    </location>
</feature>
<dbReference type="RefSeq" id="WP_157540582.1">
    <property type="nucleotide sequence ID" value="NZ_WQLA01000002.1"/>
</dbReference>
<accession>A0A6I4I6V4</accession>
<organism evidence="2 3">
    <name type="scientific">Mucilaginibacter aquatilis</name>
    <dbReference type="NCBI Taxonomy" id="1517760"/>
    <lineage>
        <taxon>Bacteria</taxon>
        <taxon>Pseudomonadati</taxon>
        <taxon>Bacteroidota</taxon>
        <taxon>Sphingobacteriia</taxon>
        <taxon>Sphingobacteriales</taxon>
        <taxon>Sphingobacteriaceae</taxon>
        <taxon>Mucilaginibacter</taxon>
    </lineage>
</organism>
<feature type="transmembrane region" description="Helical" evidence="1">
    <location>
        <begin position="446"/>
        <end position="465"/>
    </location>
</feature>
<proteinExistence type="predicted"/>
<feature type="transmembrane region" description="Helical" evidence="1">
    <location>
        <begin position="391"/>
        <end position="409"/>
    </location>
</feature>
<feature type="transmembrane region" description="Helical" evidence="1">
    <location>
        <begin position="471"/>
        <end position="490"/>
    </location>
</feature>
<feature type="transmembrane region" description="Helical" evidence="1">
    <location>
        <begin position="535"/>
        <end position="555"/>
    </location>
</feature>